<evidence type="ECO:0000313" key="2">
    <source>
        <dbReference type="Proteomes" id="UP001334084"/>
    </source>
</evidence>
<dbReference type="EMBL" id="CP142733">
    <property type="protein sequence ID" value="WUR04423.1"/>
    <property type="molecule type" value="Genomic_DNA"/>
</dbReference>
<gene>
    <name evidence="1" type="ORF">VNE69_08178</name>
</gene>
<proteinExistence type="predicted"/>
<keyword evidence="2" id="KW-1185">Reference proteome</keyword>
<protein>
    <submittedName>
        <fullName evidence="1">Uncharacterized protein</fullName>
    </submittedName>
</protein>
<dbReference type="Proteomes" id="UP001334084">
    <property type="component" value="Chromosome 8"/>
</dbReference>
<dbReference type="RefSeq" id="XP_065330568.1">
    <property type="nucleotide sequence ID" value="XM_065474496.1"/>
</dbReference>
<dbReference type="AlphaFoldDB" id="A0AAX4JEZ4"/>
<name>A0AAX4JEZ4_9MICR</name>
<accession>A0AAX4JEZ4</accession>
<dbReference type="GeneID" id="90542254"/>
<sequence length="314" mass="38055">MFQHILYVFGSELQNFYELDHIRELYSVENELLQEDNYGDEHVINENLQSQINSIPNEKNCNRNSCSYEGDYFMSSESSIKNNDPAMRSYITNFLVRTKKKYPKSFNNKTYENITNINSCTKIFNELFDQWEKEKTTMKVSFITYKFKDAKDYKKYRKLNRKTNLWLRNFGKIFKFFLPQIKNELERSSINKNVKISMIENINSIIRVMDYFEQLKPKFVRFSHSTEMLKFYYTTMIDRFPYLFDYFNLAGRFVYLYEMIIELYIKKVNESYDMDKILYNMSFNLEYVLKNSDSLIKDIQAMLTMLELLEPIMK</sequence>
<evidence type="ECO:0000313" key="1">
    <source>
        <dbReference type="EMBL" id="WUR04423.1"/>
    </source>
</evidence>
<reference evidence="1" key="1">
    <citation type="journal article" date="2024" name="BMC Genomics">
        <title>Functional annotation of a divergent genome using sequence and structure-based similarity.</title>
        <authorList>
            <person name="Svedberg D."/>
            <person name="Winiger R.R."/>
            <person name="Berg A."/>
            <person name="Sharma H."/>
            <person name="Tellgren-Roth C."/>
            <person name="Debrunner-Vossbrinck B.A."/>
            <person name="Vossbrinck C.R."/>
            <person name="Barandun J."/>
        </authorList>
    </citation>
    <scope>NUCLEOTIDE SEQUENCE</scope>
    <source>
        <strain evidence="1">Illinois isolate</strain>
    </source>
</reference>
<dbReference type="KEGG" id="vnx:VNE69_08178"/>
<organism evidence="1 2">
    <name type="scientific">Vairimorpha necatrix</name>
    <dbReference type="NCBI Taxonomy" id="6039"/>
    <lineage>
        <taxon>Eukaryota</taxon>
        <taxon>Fungi</taxon>
        <taxon>Fungi incertae sedis</taxon>
        <taxon>Microsporidia</taxon>
        <taxon>Nosematidae</taxon>
        <taxon>Vairimorpha</taxon>
    </lineage>
</organism>